<evidence type="ECO:0000313" key="2">
    <source>
        <dbReference type="Proteomes" id="UP001474421"/>
    </source>
</evidence>
<evidence type="ECO:0000313" key="1">
    <source>
        <dbReference type="EMBL" id="KAK9395747.1"/>
    </source>
</evidence>
<protein>
    <submittedName>
        <fullName evidence="1">Uncharacterized protein</fullName>
    </submittedName>
</protein>
<comment type="caution">
    <text evidence="1">The sequence shown here is derived from an EMBL/GenBank/DDBJ whole genome shotgun (WGS) entry which is preliminary data.</text>
</comment>
<gene>
    <name evidence="1" type="ORF">NXF25_019108</name>
</gene>
<keyword evidence="2" id="KW-1185">Reference proteome</keyword>
<dbReference type="Proteomes" id="UP001474421">
    <property type="component" value="Unassembled WGS sequence"/>
</dbReference>
<dbReference type="EMBL" id="JAOTOJ010000009">
    <property type="protein sequence ID" value="KAK9395747.1"/>
    <property type="molecule type" value="Genomic_DNA"/>
</dbReference>
<accession>A0AAW1B122</accession>
<proteinExistence type="predicted"/>
<organism evidence="1 2">
    <name type="scientific">Crotalus adamanteus</name>
    <name type="common">Eastern diamondback rattlesnake</name>
    <dbReference type="NCBI Taxonomy" id="8729"/>
    <lineage>
        <taxon>Eukaryota</taxon>
        <taxon>Metazoa</taxon>
        <taxon>Chordata</taxon>
        <taxon>Craniata</taxon>
        <taxon>Vertebrata</taxon>
        <taxon>Euteleostomi</taxon>
        <taxon>Lepidosauria</taxon>
        <taxon>Squamata</taxon>
        <taxon>Bifurcata</taxon>
        <taxon>Unidentata</taxon>
        <taxon>Episquamata</taxon>
        <taxon>Toxicofera</taxon>
        <taxon>Serpentes</taxon>
        <taxon>Colubroidea</taxon>
        <taxon>Viperidae</taxon>
        <taxon>Crotalinae</taxon>
        <taxon>Crotalus</taxon>
    </lineage>
</organism>
<dbReference type="AlphaFoldDB" id="A0AAW1B122"/>
<reference evidence="1 2" key="1">
    <citation type="journal article" date="2024" name="Proc. Natl. Acad. Sci. U.S.A.">
        <title>The genetic regulatory architecture and epigenomic basis for age-related changes in rattlesnake venom.</title>
        <authorList>
            <person name="Hogan M.P."/>
            <person name="Holding M.L."/>
            <person name="Nystrom G.S."/>
            <person name="Colston T.J."/>
            <person name="Bartlett D.A."/>
            <person name="Mason A.J."/>
            <person name="Ellsworth S.A."/>
            <person name="Rautsaw R.M."/>
            <person name="Lawrence K.C."/>
            <person name="Strickland J.L."/>
            <person name="He B."/>
            <person name="Fraser P."/>
            <person name="Margres M.J."/>
            <person name="Gilbert D.M."/>
            <person name="Gibbs H.L."/>
            <person name="Parkinson C.L."/>
            <person name="Rokyta D.R."/>
        </authorList>
    </citation>
    <scope>NUCLEOTIDE SEQUENCE [LARGE SCALE GENOMIC DNA]</scope>
    <source>
        <strain evidence="1">DRR0105</strain>
    </source>
</reference>
<name>A0AAW1B122_CROAD</name>
<sequence>MPQYKSRCEEVINAIIPLPQKASQLTTRGQTQRRSIKPDSHLTQKLKDELKTDLWFNDNKQLLTCQDELAWKGSKLYLPSTLRIQDLQWRSRSFPHHSGEGGTSFQKARQVVLLGNVIYD</sequence>